<dbReference type="EMBL" id="CP139960">
    <property type="protein sequence ID" value="WQD38965.1"/>
    <property type="molecule type" value="Genomic_DNA"/>
</dbReference>
<evidence type="ECO:0000313" key="5">
    <source>
        <dbReference type="Proteomes" id="UP001325680"/>
    </source>
</evidence>
<feature type="transmembrane region" description="Helical" evidence="1">
    <location>
        <begin position="6"/>
        <end position="23"/>
    </location>
</feature>
<accession>A0ABZ0WAF8</accession>
<dbReference type="Proteomes" id="UP001325680">
    <property type="component" value="Chromosome"/>
</dbReference>
<feature type="transmembrane region" description="Helical" evidence="1">
    <location>
        <begin position="35"/>
        <end position="54"/>
    </location>
</feature>
<sequence>MVDTLIFGTIALIISTLIALTLLKKQFPHITGGAIIILVLYIALSALFVLGMMIHDRPYIQAIDPIDNCYSPFGDQHTLSLLAFFLLYHVALFFIWVKGRQMPPLTLVLMLAMLFMGSIVNVLVIVQVGSHDTGSIDRYKGNDGTALLLPAPLLNLLISILLITNVVNEERRLARQRTFKNSFLRYCNSLLAGSYHEATWALLLLLPVWFIITLILILLGQDFNSLVKVFTDTTTWTFSQKMHPPPLDHRGHYLCTVAARGNPKLVKPLRVGIRHGQPAIVNRQLMIANAFEEYIQAIAPAFHQSIRQFYDRYGYNLSQKINSVKASNFTYIVMKPLEWTFLLSLYLFCINPEARIQKQYR</sequence>
<evidence type="ECO:0000256" key="1">
    <source>
        <dbReference type="SAM" id="Phobius"/>
    </source>
</evidence>
<name>A0ABZ0WAF8_9BACT</name>
<dbReference type="InterPro" id="IPR056491">
    <property type="entry name" value="DUF6688_C"/>
</dbReference>
<feature type="transmembrane region" description="Helical" evidence="1">
    <location>
        <begin position="104"/>
        <end position="126"/>
    </location>
</feature>
<keyword evidence="1" id="KW-1133">Transmembrane helix</keyword>
<dbReference type="Pfam" id="PF23543">
    <property type="entry name" value="DUF6688_C"/>
    <property type="match status" value="1"/>
</dbReference>
<keyword evidence="5" id="KW-1185">Reference proteome</keyword>
<reference evidence="4 5" key="1">
    <citation type="submission" date="2023-12" db="EMBL/GenBank/DDBJ databases">
        <title>Genome sequencing and assembly of bacterial species from a model synthetic community.</title>
        <authorList>
            <person name="Hogle S.L."/>
        </authorList>
    </citation>
    <scope>NUCLEOTIDE SEQUENCE [LARGE SCALE GENOMIC DNA]</scope>
    <source>
        <strain evidence="4 5">HAMBI_3031</strain>
    </source>
</reference>
<evidence type="ECO:0000259" key="2">
    <source>
        <dbReference type="Pfam" id="PF20394"/>
    </source>
</evidence>
<keyword evidence="1" id="KW-0812">Transmembrane</keyword>
<evidence type="ECO:0000313" key="4">
    <source>
        <dbReference type="EMBL" id="WQD38965.1"/>
    </source>
</evidence>
<feature type="transmembrane region" description="Helical" evidence="1">
    <location>
        <begin position="200"/>
        <end position="220"/>
    </location>
</feature>
<evidence type="ECO:0000259" key="3">
    <source>
        <dbReference type="Pfam" id="PF23543"/>
    </source>
</evidence>
<organism evidence="4 5">
    <name type="scientific">Niabella yanshanensis</name>
    <dbReference type="NCBI Taxonomy" id="577386"/>
    <lineage>
        <taxon>Bacteria</taxon>
        <taxon>Pseudomonadati</taxon>
        <taxon>Bacteroidota</taxon>
        <taxon>Chitinophagia</taxon>
        <taxon>Chitinophagales</taxon>
        <taxon>Chitinophagaceae</taxon>
        <taxon>Niabella</taxon>
    </lineage>
</organism>
<protein>
    <submittedName>
        <fullName evidence="4">DUF6688 family protein</fullName>
    </submittedName>
</protein>
<keyword evidence="1" id="KW-0472">Membrane</keyword>
<feature type="transmembrane region" description="Helical" evidence="1">
    <location>
        <begin position="146"/>
        <end position="167"/>
    </location>
</feature>
<dbReference type="Pfam" id="PF20394">
    <property type="entry name" value="DUF6688"/>
    <property type="match status" value="1"/>
</dbReference>
<feature type="domain" description="DUF6688" evidence="2">
    <location>
        <begin position="9"/>
        <end position="247"/>
    </location>
</feature>
<gene>
    <name evidence="4" type="ORF">U0035_02245</name>
</gene>
<dbReference type="RefSeq" id="WP_211316519.1">
    <property type="nucleotide sequence ID" value="NZ_CP139960.1"/>
</dbReference>
<proteinExistence type="predicted"/>
<dbReference type="InterPro" id="IPR046510">
    <property type="entry name" value="DUF6688_N"/>
</dbReference>
<feature type="domain" description="DUF6688" evidence="3">
    <location>
        <begin position="251"/>
        <end position="360"/>
    </location>
</feature>
<feature type="transmembrane region" description="Helical" evidence="1">
    <location>
        <begin position="79"/>
        <end position="97"/>
    </location>
</feature>